<dbReference type="Proteomes" id="UP000019478">
    <property type="component" value="Unassembled WGS sequence"/>
</dbReference>
<dbReference type="GeneID" id="19172275"/>
<dbReference type="PANTHER" id="PTHR34105">
    <property type="entry name" value="PROLINE-, GLUTAMIC ACID- AND LEUCINE-RICH PROTEIN 1"/>
    <property type="match status" value="1"/>
</dbReference>
<evidence type="ECO:0000256" key="2">
    <source>
        <dbReference type="ARBA" id="ARBA00010511"/>
    </source>
</evidence>
<dbReference type="STRING" id="1182542.W9XSG7"/>
<feature type="compositionally biased region" description="Pro residues" evidence="5">
    <location>
        <begin position="596"/>
        <end position="607"/>
    </location>
</feature>
<dbReference type="eggNOG" id="ENOG502QSEW">
    <property type="taxonomic scope" value="Eukaryota"/>
</dbReference>
<feature type="compositionally biased region" description="Basic and acidic residues" evidence="5">
    <location>
        <begin position="679"/>
        <end position="689"/>
    </location>
</feature>
<dbReference type="Pfam" id="PF08167">
    <property type="entry name" value="RIX1"/>
    <property type="match status" value="1"/>
</dbReference>
<comment type="similarity">
    <text evidence="2">Belongs to the RIX1/PELP1 family.</text>
</comment>
<dbReference type="PANTHER" id="PTHR34105:SF1">
    <property type="entry name" value="PROLINE-, GLUTAMIC ACID- AND LEUCINE-RICH PROTEIN 1"/>
    <property type="match status" value="1"/>
</dbReference>
<dbReference type="OrthoDB" id="20900at2759"/>
<sequence>MQADSSLRAITNRLSVTPVEDLPRICGFLANQLANCSLESQFSGLKGSSSSVTTHKLKTRIGSLLQDRSASGRLAAAVLIKAVVEHGGSNAVSASEGWARGLLGCLNKPDATELKKLYLITTTRIFVLTQNHPHLLREVTTPLLPHFIKTCLVLIKPVETQGGERSTRVPSPLLDTVLRCWAQLLPQHATVFRPELARIKAICHGLLGSEESSTSSRELAIKLLCLLLSCASKNTFSQEWSQIVLKIISAAHETVDQLFRAVLEEYESNDPARQQSIGKQDFSHEPHLVGPDSTGLEPWTGIYQGSLRLSTLLAWLGSLLSTPESQTVGVPVGRIVDLTARIAAVTVPTSPEPLKYHKEASREEKEELRMNLPLLHVSCLRLLHIMCTTYGQALLSIYRTMASQAAALLQALPDQEGVRQGVYDIFGFLLEASNPNDIALSRDGFSALVTECCYDLRRAVPGLEVRTKTNDATEASLKVNSALTANNTQEKSARYARPFLERPDVYASAWSLLPKLLKHGSWPPAPRQLRTEMDRLSVLLGHREAMLASVMRPVLSKSGKANGPSLLPFLARSAANDFTVEALLRPRMPVVQVDPSPAPHSPLPQVSPEPESEEDDRQPSDDTRAQVVGDSFTEQDSSSRRAVEGIVSGNGLQDIVTKKRTYIDVDESLPEITIPQETNEEREAKRLRPEQGLTYASTSIREEWSKEDAARDNLPETRSASSLAGADSRPQMGISASDPVSGPSGRRGPAVEPDGDDSDDSEIPTIDAGLDTDEEDE</sequence>
<evidence type="ECO:0000256" key="1">
    <source>
        <dbReference type="ARBA" id="ARBA00004123"/>
    </source>
</evidence>
<dbReference type="SUPFAM" id="SSF48371">
    <property type="entry name" value="ARM repeat"/>
    <property type="match status" value="1"/>
</dbReference>
<dbReference type="EMBL" id="AMGY01000007">
    <property type="protein sequence ID" value="EXJ79901.1"/>
    <property type="molecule type" value="Genomic_DNA"/>
</dbReference>
<feature type="region of interest" description="Disordered" evidence="5">
    <location>
        <begin position="591"/>
        <end position="641"/>
    </location>
</feature>
<evidence type="ECO:0000313" key="7">
    <source>
        <dbReference type="EMBL" id="EXJ79901.1"/>
    </source>
</evidence>
<dbReference type="HOGENOM" id="CLU_016392_1_0_1"/>
<keyword evidence="8" id="KW-1185">Reference proteome</keyword>
<evidence type="ECO:0000256" key="3">
    <source>
        <dbReference type="ARBA" id="ARBA00021502"/>
    </source>
</evidence>
<dbReference type="RefSeq" id="XP_007736475.1">
    <property type="nucleotide sequence ID" value="XM_007738285.1"/>
</dbReference>
<comment type="subcellular location">
    <subcellularLocation>
        <location evidence="1">Nucleus</location>
    </subcellularLocation>
</comment>
<reference evidence="7 8" key="1">
    <citation type="submission" date="2013-03" db="EMBL/GenBank/DDBJ databases">
        <title>The Genome Sequence of Capronia epimyces CBS 606.96.</title>
        <authorList>
            <consortium name="The Broad Institute Genomics Platform"/>
            <person name="Cuomo C."/>
            <person name="de Hoog S."/>
            <person name="Gorbushina A."/>
            <person name="Walker B."/>
            <person name="Young S.K."/>
            <person name="Zeng Q."/>
            <person name="Gargeya S."/>
            <person name="Fitzgerald M."/>
            <person name="Haas B."/>
            <person name="Abouelleil A."/>
            <person name="Allen A.W."/>
            <person name="Alvarado L."/>
            <person name="Arachchi H.M."/>
            <person name="Berlin A.M."/>
            <person name="Chapman S.B."/>
            <person name="Gainer-Dewar J."/>
            <person name="Goldberg J."/>
            <person name="Griggs A."/>
            <person name="Gujja S."/>
            <person name="Hansen M."/>
            <person name="Howarth C."/>
            <person name="Imamovic A."/>
            <person name="Ireland A."/>
            <person name="Larimer J."/>
            <person name="McCowan C."/>
            <person name="Murphy C."/>
            <person name="Pearson M."/>
            <person name="Poon T.W."/>
            <person name="Priest M."/>
            <person name="Roberts A."/>
            <person name="Saif S."/>
            <person name="Shea T."/>
            <person name="Sisk P."/>
            <person name="Sykes S."/>
            <person name="Wortman J."/>
            <person name="Nusbaum C."/>
            <person name="Birren B."/>
        </authorList>
    </citation>
    <scope>NUCLEOTIDE SEQUENCE [LARGE SCALE GENOMIC DNA]</scope>
    <source>
        <strain evidence="7 8">CBS 606.96</strain>
    </source>
</reference>
<keyword evidence="4" id="KW-0539">Nucleus</keyword>
<organism evidence="7 8">
    <name type="scientific">Capronia epimyces CBS 606.96</name>
    <dbReference type="NCBI Taxonomy" id="1182542"/>
    <lineage>
        <taxon>Eukaryota</taxon>
        <taxon>Fungi</taxon>
        <taxon>Dikarya</taxon>
        <taxon>Ascomycota</taxon>
        <taxon>Pezizomycotina</taxon>
        <taxon>Eurotiomycetes</taxon>
        <taxon>Chaetothyriomycetidae</taxon>
        <taxon>Chaetothyriales</taxon>
        <taxon>Herpotrichiellaceae</taxon>
        <taxon>Capronia</taxon>
    </lineage>
</organism>
<dbReference type="InterPro" id="IPR012583">
    <property type="entry name" value="RIX1_N"/>
</dbReference>
<evidence type="ECO:0000256" key="4">
    <source>
        <dbReference type="ARBA" id="ARBA00023242"/>
    </source>
</evidence>
<evidence type="ECO:0000313" key="8">
    <source>
        <dbReference type="Proteomes" id="UP000019478"/>
    </source>
</evidence>
<gene>
    <name evidence="7" type="ORF">A1O3_08186</name>
</gene>
<feature type="compositionally biased region" description="Acidic residues" evidence="5">
    <location>
        <begin position="753"/>
        <end position="762"/>
    </location>
</feature>
<dbReference type="InterPro" id="IPR016024">
    <property type="entry name" value="ARM-type_fold"/>
</dbReference>
<accession>W9XSG7</accession>
<feature type="compositionally biased region" description="Basic and acidic residues" evidence="5">
    <location>
        <begin position="700"/>
        <end position="715"/>
    </location>
</feature>
<dbReference type="GO" id="GO:0005634">
    <property type="term" value="C:nucleus"/>
    <property type="evidence" value="ECO:0007669"/>
    <property type="project" value="UniProtKB-SubCell"/>
</dbReference>
<dbReference type="GO" id="GO:0006364">
    <property type="term" value="P:rRNA processing"/>
    <property type="evidence" value="ECO:0007669"/>
    <property type="project" value="TreeGrafter"/>
</dbReference>
<feature type="domain" description="Pre-rRNA-processing protein RIX1 N-terminal" evidence="6">
    <location>
        <begin position="7"/>
        <end position="213"/>
    </location>
</feature>
<evidence type="ECO:0000259" key="6">
    <source>
        <dbReference type="Pfam" id="PF08167"/>
    </source>
</evidence>
<comment type="caution">
    <text evidence="7">The sequence shown here is derived from an EMBL/GenBank/DDBJ whole genome shotgun (WGS) entry which is preliminary data.</text>
</comment>
<dbReference type="AlphaFoldDB" id="W9XSG7"/>
<feature type="region of interest" description="Disordered" evidence="5">
    <location>
        <begin position="673"/>
        <end position="777"/>
    </location>
</feature>
<proteinExistence type="inferred from homology"/>
<evidence type="ECO:0000256" key="5">
    <source>
        <dbReference type="SAM" id="MobiDB-lite"/>
    </source>
</evidence>
<name>W9XSG7_9EURO</name>
<protein>
    <recommendedName>
        <fullName evidence="3">Pre-rRNA-processing protein RIX1</fullName>
    </recommendedName>
</protein>